<keyword evidence="2" id="KW-1185">Reference proteome</keyword>
<proteinExistence type="predicted"/>
<comment type="caution">
    <text evidence="1">The sequence shown here is derived from an EMBL/GenBank/DDBJ whole genome shotgun (WGS) entry which is preliminary data.</text>
</comment>
<dbReference type="Proteomes" id="UP000483379">
    <property type="component" value="Unassembled WGS sequence"/>
</dbReference>
<sequence>MSIKQLQAVWELCRQGFQVTADNAARSWHDGKPFELRDRVPLGRSLESLIDQCNWEVERKTRIH</sequence>
<accession>A0A6M0JYL6</accession>
<dbReference type="RefSeq" id="WP_164452592.1">
    <property type="nucleotide sequence ID" value="NZ_JAAIJQ010000022.1"/>
</dbReference>
<dbReference type="EMBL" id="JAAIJQ010000022">
    <property type="protein sequence ID" value="NEV62121.1"/>
    <property type="molecule type" value="Genomic_DNA"/>
</dbReference>
<organism evidence="1 2">
    <name type="scientific">Thiorhodococcus minor</name>
    <dbReference type="NCBI Taxonomy" id="57489"/>
    <lineage>
        <taxon>Bacteria</taxon>
        <taxon>Pseudomonadati</taxon>
        <taxon>Pseudomonadota</taxon>
        <taxon>Gammaproteobacteria</taxon>
        <taxon>Chromatiales</taxon>
        <taxon>Chromatiaceae</taxon>
        <taxon>Thiorhodococcus</taxon>
    </lineage>
</organism>
<name>A0A6M0JYL6_9GAMM</name>
<dbReference type="AlphaFoldDB" id="A0A6M0JYL6"/>
<evidence type="ECO:0000313" key="2">
    <source>
        <dbReference type="Proteomes" id="UP000483379"/>
    </source>
</evidence>
<protein>
    <submittedName>
        <fullName evidence="1">Uncharacterized protein</fullName>
    </submittedName>
</protein>
<reference evidence="1 2" key="1">
    <citation type="submission" date="2020-02" db="EMBL/GenBank/DDBJ databases">
        <title>Genome sequences of Thiorhodococcus mannitoliphagus and Thiorhodococcus minor, purple sulfur photosynthetic bacteria in the gammaproteobacterial family, Chromatiaceae.</title>
        <authorList>
            <person name="Aviles F.A."/>
            <person name="Meyer T.E."/>
            <person name="Kyndt J.A."/>
        </authorList>
    </citation>
    <scope>NUCLEOTIDE SEQUENCE [LARGE SCALE GENOMIC DNA]</scope>
    <source>
        <strain evidence="1 2">DSM 11518</strain>
    </source>
</reference>
<evidence type="ECO:0000313" key="1">
    <source>
        <dbReference type="EMBL" id="NEV62121.1"/>
    </source>
</evidence>
<gene>
    <name evidence="1" type="ORF">G3446_09500</name>
</gene>